<evidence type="ECO:0000259" key="3">
    <source>
        <dbReference type="Pfam" id="PF00171"/>
    </source>
</evidence>
<dbReference type="EMBL" id="SSTE01005668">
    <property type="protein sequence ID" value="KAA0060285.1"/>
    <property type="molecule type" value="Genomic_DNA"/>
</dbReference>
<name>A0A5A7V337_CUCMM</name>
<dbReference type="Pfam" id="PF00171">
    <property type="entry name" value="Aldedh"/>
    <property type="match status" value="1"/>
</dbReference>
<evidence type="ECO:0000313" key="6">
    <source>
        <dbReference type="EMBL" id="TYK22035.1"/>
    </source>
</evidence>
<dbReference type="Pfam" id="PF03732">
    <property type="entry name" value="Retrotrans_gag"/>
    <property type="match status" value="1"/>
</dbReference>
<proteinExistence type="inferred from homology"/>
<evidence type="ECO:0000259" key="4">
    <source>
        <dbReference type="Pfam" id="PF03732"/>
    </source>
</evidence>
<dbReference type="Gene3D" id="3.40.605.10">
    <property type="entry name" value="Aldehyde Dehydrogenase, Chain A, domain 1"/>
    <property type="match status" value="1"/>
</dbReference>
<evidence type="ECO:0000313" key="8">
    <source>
        <dbReference type="Proteomes" id="UP000321947"/>
    </source>
</evidence>
<evidence type="ECO:0000256" key="2">
    <source>
        <dbReference type="ARBA" id="ARBA00023002"/>
    </source>
</evidence>
<organism evidence="5 7">
    <name type="scientific">Cucumis melo var. makuwa</name>
    <name type="common">Oriental melon</name>
    <dbReference type="NCBI Taxonomy" id="1194695"/>
    <lineage>
        <taxon>Eukaryota</taxon>
        <taxon>Viridiplantae</taxon>
        <taxon>Streptophyta</taxon>
        <taxon>Embryophyta</taxon>
        <taxon>Tracheophyta</taxon>
        <taxon>Spermatophyta</taxon>
        <taxon>Magnoliopsida</taxon>
        <taxon>eudicotyledons</taxon>
        <taxon>Gunneridae</taxon>
        <taxon>Pentapetalae</taxon>
        <taxon>rosids</taxon>
        <taxon>fabids</taxon>
        <taxon>Cucurbitales</taxon>
        <taxon>Cucurbitaceae</taxon>
        <taxon>Benincaseae</taxon>
        <taxon>Cucumis</taxon>
    </lineage>
</organism>
<dbReference type="InterPro" id="IPR016162">
    <property type="entry name" value="Ald_DH_N"/>
</dbReference>
<dbReference type="Proteomes" id="UP000321393">
    <property type="component" value="Unassembled WGS sequence"/>
</dbReference>
<dbReference type="PANTHER" id="PTHR43570">
    <property type="entry name" value="ALDEHYDE DEHYDROGENASE"/>
    <property type="match status" value="1"/>
</dbReference>
<feature type="domain" description="Aldehyde dehydrogenase" evidence="3">
    <location>
        <begin position="170"/>
        <end position="241"/>
    </location>
</feature>
<reference evidence="7 8" key="1">
    <citation type="submission" date="2019-08" db="EMBL/GenBank/DDBJ databases">
        <title>Draft genome sequences of two oriental melons (Cucumis melo L. var makuwa).</title>
        <authorList>
            <person name="Kwon S.-Y."/>
        </authorList>
    </citation>
    <scope>NUCLEOTIDE SEQUENCE [LARGE SCALE GENOMIC DNA]</scope>
    <source>
        <strain evidence="8">cv. Chang Bougi</strain>
        <strain evidence="7">cv. SW 3</strain>
        <tissue evidence="5">Leaf</tissue>
    </source>
</reference>
<dbReference type="InterPro" id="IPR005162">
    <property type="entry name" value="Retrotrans_gag_dom"/>
</dbReference>
<dbReference type="EMBL" id="SSTD01005234">
    <property type="protein sequence ID" value="TYK22035.1"/>
    <property type="molecule type" value="Genomic_DNA"/>
</dbReference>
<dbReference type="SUPFAM" id="SSF53720">
    <property type="entry name" value="ALDH-like"/>
    <property type="match status" value="1"/>
</dbReference>
<protein>
    <submittedName>
        <fullName evidence="5">Aldehyde dehydrogenase family 3 member F1</fullName>
    </submittedName>
</protein>
<comment type="similarity">
    <text evidence="1">Belongs to the aldehyde dehydrogenase family.</text>
</comment>
<evidence type="ECO:0000256" key="1">
    <source>
        <dbReference type="ARBA" id="ARBA00009986"/>
    </source>
</evidence>
<sequence length="260" mass="29685">MTFEGTTYPSNAERWMNLVEKCFGVLEWPKERKVKLATFLLQGGTEDWWILYAARVGGVNIVMWEGFRKGFQEKFYPHLFVDTKRKEFLNLKQGNMTIAEYENKFIELVKYVISFIMDEEDKSLPLDPLIEEKSTGNTTILKPSEYALFFSSFLVATLPLYLDNQYKESSPRVAKIVMSAAAKHLTPVTLELGGTCAAIFNYSFIHSNMKVAAKRIVGGNWGPCTGQACIGIDYALVEDKFALELDLIVDCKWKRAEFSY</sequence>
<comment type="caution">
    <text evidence="5">The sequence shown here is derived from an EMBL/GenBank/DDBJ whole genome shotgun (WGS) entry which is preliminary data.</text>
</comment>
<evidence type="ECO:0000313" key="5">
    <source>
        <dbReference type="EMBL" id="KAA0060285.1"/>
    </source>
</evidence>
<dbReference type="Gene3D" id="3.40.309.10">
    <property type="entry name" value="Aldehyde Dehydrogenase, Chain A, domain 2"/>
    <property type="match status" value="1"/>
</dbReference>
<dbReference type="InterPro" id="IPR016163">
    <property type="entry name" value="Ald_DH_C"/>
</dbReference>
<dbReference type="GO" id="GO:0005737">
    <property type="term" value="C:cytoplasm"/>
    <property type="evidence" value="ECO:0007669"/>
    <property type="project" value="TreeGrafter"/>
</dbReference>
<dbReference type="OrthoDB" id="440325at2759"/>
<dbReference type="GO" id="GO:0006081">
    <property type="term" value="P:aldehyde metabolic process"/>
    <property type="evidence" value="ECO:0007669"/>
    <property type="project" value="InterPro"/>
</dbReference>
<gene>
    <name evidence="6" type="ORF">E5676_scaffold318G00080</name>
    <name evidence="5" type="ORF">E6C27_scaffold22G00580</name>
</gene>
<dbReference type="PANTHER" id="PTHR43570:SF17">
    <property type="entry name" value="ALDEHYDE DEHYDROGENASE FAMILY 3 MEMBER F1"/>
    <property type="match status" value="1"/>
</dbReference>
<dbReference type="InterPro" id="IPR012394">
    <property type="entry name" value="Aldehyde_DH_NAD(P)"/>
</dbReference>
<dbReference type="STRING" id="1194695.A0A5A7V337"/>
<dbReference type="InterPro" id="IPR015590">
    <property type="entry name" value="Aldehyde_DH_dom"/>
</dbReference>
<accession>A0A5A7V337</accession>
<dbReference type="GO" id="GO:0004029">
    <property type="term" value="F:aldehyde dehydrogenase (NAD+) activity"/>
    <property type="evidence" value="ECO:0007669"/>
    <property type="project" value="TreeGrafter"/>
</dbReference>
<feature type="domain" description="Retrotransposon gag" evidence="4">
    <location>
        <begin position="35"/>
        <end position="121"/>
    </location>
</feature>
<dbReference type="InterPro" id="IPR016161">
    <property type="entry name" value="Ald_DH/histidinol_DH"/>
</dbReference>
<dbReference type="AlphaFoldDB" id="A0A5A7V337"/>
<evidence type="ECO:0000313" key="7">
    <source>
        <dbReference type="Proteomes" id="UP000321393"/>
    </source>
</evidence>
<dbReference type="Proteomes" id="UP000321947">
    <property type="component" value="Unassembled WGS sequence"/>
</dbReference>
<keyword evidence="2" id="KW-0560">Oxidoreductase</keyword>